<dbReference type="InterPro" id="IPR006016">
    <property type="entry name" value="UspA"/>
</dbReference>
<dbReference type="PANTHER" id="PTHR46268:SF6">
    <property type="entry name" value="UNIVERSAL STRESS PROTEIN UP12"/>
    <property type="match status" value="1"/>
</dbReference>
<reference evidence="4 5" key="1">
    <citation type="journal article" date="2019" name="Appl. Microbiol. Biotechnol.">
        <title>Uncovering carbohydrate metabolism through a genotype-phenotype association study of 56 lactic acid bacteria genomes.</title>
        <authorList>
            <person name="Buron-Moles G."/>
            <person name="Chailyan A."/>
            <person name="Dolejs I."/>
            <person name="Forster J."/>
            <person name="Miks M.H."/>
        </authorList>
    </citation>
    <scope>NUCLEOTIDE SEQUENCE [LARGE SCALE GENOMIC DNA]</scope>
    <source>
        <strain evidence="4 5">ATCC 49373</strain>
    </source>
</reference>
<evidence type="ECO:0000259" key="3">
    <source>
        <dbReference type="Pfam" id="PF00582"/>
    </source>
</evidence>
<sequence>MMNEMNPKQFSHILVGVDDSADAQLAFRYAMNRAKKDGAKLTIVSILESDEMNVYQAMSKDYVHGQRAQLEKHIGEYRKLAEQFGVKRVETVVLEGDPGETIVKRVIPAVKPDLLVVGSLSKTGIQKRFGSQAAYMAKYAPISVLVVR</sequence>
<protein>
    <recommendedName>
        <fullName evidence="2">Universal stress protein</fullName>
    </recommendedName>
</protein>
<dbReference type="PRINTS" id="PR01438">
    <property type="entry name" value="UNVRSLSTRESS"/>
</dbReference>
<dbReference type="InterPro" id="IPR006015">
    <property type="entry name" value="Universal_stress_UspA"/>
</dbReference>
<dbReference type="CDD" id="cd00293">
    <property type="entry name" value="USP-like"/>
    <property type="match status" value="1"/>
</dbReference>
<evidence type="ECO:0000256" key="1">
    <source>
        <dbReference type="ARBA" id="ARBA00008791"/>
    </source>
</evidence>
<evidence type="ECO:0000313" key="4">
    <source>
        <dbReference type="EMBL" id="TDG79535.1"/>
    </source>
</evidence>
<dbReference type="PANTHER" id="PTHR46268">
    <property type="entry name" value="STRESS RESPONSE PROTEIN NHAX"/>
    <property type="match status" value="1"/>
</dbReference>
<evidence type="ECO:0000313" key="5">
    <source>
        <dbReference type="Proteomes" id="UP000294854"/>
    </source>
</evidence>
<comment type="similarity">
    <text evidence="1 2">Belongs to the universal stress protein A family.</text>
</comment>
<dbReference type="Pfam" id="PF00582">
    <property type="entry name" value="Usp"/>
    <property type="match status" value="1"/>
</dbReference>
<comment type="subcellular location">
    <subcellularLocation>
        <location evidence="2">Cytoplasm</location>
    </subcellularLocation>
</comment>
<name>A0A4R5NRE5_9LACO</name>
<keyword evidence="5" id="KW-1185">Reference proteome</keyword>
<dbReference type="SUPFAM" id="SSF52402">
    <property type="entry name" value="Adenine nucleotide alpha hydrolases-like"/>
    <property type="match status" value="1"/>
</dbReference>
<proteinExistence type="inferred from homology"/>
<dbReference type="STRING" id="1122149.FD44_GL001418"/>
<dbReference type="EMBL" id="PUFO01000021">
    <property type="protein sequence ID" value="TDG79535.1"/>
    <property type="molecule type" value="Genomic_DNA"/>
</dbReference>
<dbReference type="InterPro" id="IPR014729">
    <property type="entry name" value="Rossmann-like_a/b/a_fold"/>
</dbReference>
<comment type="caution">
    <text evidence="4">The sequence shown here is derived from an EMBL/GenBank/DDBJ whole genome shotgun (WGS) entry which is preliminary data.</text>
</comment>
<dbReference type="Proteomes" id="UP000294854">
    <property type="component" value="Unassembled WGS sequence"/>
</dbReference>
<dbReference type="AlphaFoldDB" id="A0A4R5NRE5"/>
<gene>
    <name evidence="4" type="ORF">C5L31_000877</name>
</gene>
<accession>A0A4R5NRE5</accession>
<feature type="domain" description="UspA" evidence="3">
    <location>
        <begin position="10"/>
        <end position="148"/>
    </location>
</feature>
<keyword evidence="2" id="KW-0963">Cytoplasm</keyword>
<organism evidence="4 5">
    <name type="scientific">Secundilactobacillus malefermentans</name>
    <dbReference type="NCBI Taxonomy" id="176292"/>
    <lineage>
        <taxon>Bacteria</taxon>
        <taxon>Bacillati</taxon>
        <taxon>Bacillota</taxon>
        <taxon>Bacilli</taxon>
        <taxon>Lactobacillales</taxon>
        <taxon>Lactobacillaceae</taxon>
        <taxon>Secundilactobacillus</taxon>
    </lineage>
</organism>
<evidence type="ECO:0000256" key="2">
    <source>
        <dbReference type="PIRNR" id="PIRNR006276"/>
    </source>
</evidence>
<dbReference type="PIRSF" id="PIRSF006276">
    <property type="entry name" value="UspA"/>
    <property type="match status" value="1"/>
</dbReference>
<dbReference type="Gene3D" id="3.40.50.620">
    <property type="entry name" value="HUPs"/>
    <property type="match status" value="1"/>
</dbReference>
<dbReference type="GO" id="GO:0005737">
    <property type="term" value="C:cytoplasm"/>
    <property type="evidence" value="ECO:0007669"/>
    <property type="project" value="UniProtKB-SubCell"/>
</dbReference>